<keyword evidence="3" id="KW-1185">Reference proteome</keyword>
<protein>
    <submittedName>
        <fullName evidence="2">Uncharacterized protein</fullName>
    </submittedName>
</protein>
<evidence type="ECO:0000313" key="3">
    <source>
        <dbReference type="Proteomes" id="UP000243904"/>
    </source>
</evidence>
<proteinExistence type="predicted"/>
<reference evidence="3" key="1">
    <citation type="submission" date="2016-10" db="EMBL/GenBank/DDBJ databases">
        <authorList>
            <person name="Varghese N."/>
            <person name="Submissions S."/>
        </authorList>
    </citation>
    <scope>NUCLEOTIDE SEQUENCE [LARGE SCALE GENOMIC DNA]</scope>
    <source>
        <strain evidence="3">GAS369</strain>
    </source>
</reference>
<evidence type="ECO:0000313" key="2">
    <source>
        <dbReference type="EMBL" id="SDS11433.1"/>
    </source>
</evidence>
<keyword evidence="1" id="KW-0472">Membrane</keyword>
<keyword evidence="1" id="KW-1133">Transmembrane helix</keyword>
<evidence type="ECO:0000256" key="1">
    <source>
        <dbReference type="SAM" id="Phobius"/>
    </source>
</evidence>
<feature type="transmembrane region" description="Helical" evidence="1">
    <location>
        <begin position="29"/>
        <end position="52"/>
    </location>
</feature>
<organism evidence="2 3">
    <name type="scientific">Bradyrhizobium canariense</name>
    <dbReference type="NCBI Taxonomy" id="255045"/>
    <lineage>
        <taxon>Bacteria</taxon>
        <taxon>Pseudomonadati</taxon>
        <taxon>Pseudomonadota</taxon>
        <taxon>Alphaproteobacteria</taxon>
        <taxon>Hyphomicrobiales</taxon>
        <taxon>Nitrobacteraceae</taxon>
        <taxon>Bradyrhizobium</taxon>
    </lineage>
</organism>
<sequence>MTASEQKNNGPSGSTLRSILSKLKDATPFIFYFIVVLVAMAGWLYFIGWLLWQLVVWIFS</sequence>
<keyword evidence="1" id="KW-0812">Transmembrane</keyword>
<gene>
    <name evidence="2" type="ORF">SAMN05444158_1049</name>
</gene>
<accession>A0A1H1PK04</accession>
<dbReference type="Proteomes" id="UP000243904">
    <property type="component" value="Chromosome I"/>
</dbReference>
<dbReference type="AlphaFoldDB" id="A0A1H1PK04"/>
<dbReference type="EMBL" id="LT629750">
    <property type="protein sequence ID" value="SDS11433.1"/>
    <property type="molecule type" value="Genomic_DNA"/>
</dbReference>
<dbReference type="RefSeq" id="WP_146686524.1">
    <property type="nucleotide sequence ID" value="NZ_LT629750.1"/>
</dbReference>
<name>A0A1H1PK04_9BRAD</name>